<gene>
    <name evidence="1" type="ORF">JQX41_11780</name>
    <name evidence="2" type="ORF">JQX48_11785</name>
</gene>
<dbReference type="OrthoDB" id="7869243at2"/>
<evidence type="ECO:0000313" key="3">
    <source>
        <dbReference type="Proteomes" id="UP000755667"/>
    </source>
</evidence>
<dbReference type="AlphaFoldDB" id="A0A9Q2PBX5"/>
<evidence type="ECO:0008006" key="5">
    <source>
        <dbReference type="Google" id="ProtNLM"/>
    </source>
</evidence>
<organism evidence="1 3">
    <name type="scientific">Marivita cryptomonadis</name>
    <dbReference type="NCBI Taxonomy" id="505252"/>
    <lineage>
        <taxon>Bacteria</taxon>
        <taxon>Pseudomonadati</taxon>
        <taxon>Pseudomonadota</taxon>
        <taxon>Alphaproteobacteria</taxon>
        <taxon>Rhodobacterales</taxon>
        <taxon>Roseobacteraceae</taxon>
        <taxon>Marivita</taxon>
    </lineage>
</organism>
<keyword evidence="4" id="KW-1185">Reference proteome</keyword>
<name>A0A9Q2PBX5_9RHOB</name>
<proteinExistence type="predicted"/>
<sequence length="109" mass="12307">MTQIDLSRLTRNEVTMLTGHPRGLSARELFDLDSLDSFDEPVDIVAPTNLDTITPSFVQGFLAGSLSHMGVEKLRLKYRLSKLPDVLREDFETGIQRLLLHRQGLEKAN</sequence>
<dbReference type="Proteomes" id="UP000809440">
    <property type="component" value="Unassembled WGS sequence"/>
</dbReference>
<reference evidence="1 4" key="1">
    <citation type="submission" date="2021-01" db="EMBL/GenBank/DDBJ databases">
        <title>Diatom-associated Roseobacters Show Island Model of Population Structure.</title>
        <authorList>
            <person name="Qu L."/>
            <person name="Feng X."/>
            <person name="Chen Y."/>
            <person name="Li L."/>
            <person name="Wang X."/>
            <person name="Hu Z."/>
            <person name="Wang H."/>
            <person name="Luo H."/>
        </authorList>
    </citation>
    <scope>NUCLEOTIDE SEQUENCE</scope>
    <source>
        <strain evidence="2 4">CC28-63</strain>
        <strain evidence="1">CC28-69</strain>
    </source>
</reference>
<dbReference type="GeneID" id="62641876"/>
<accession>A0A9Q2PBX5</accession>
<dbReference type="EMBL" id="JAFBXF010000007">
    <property type="protein sequence ID" value="MBM2417655.1"/>
    <property type="molecule type" value="Genomic_DNA"/>
</dbReference>
<dbReference type="RefSeq" id="WP_085630919.1">
    <property type="nucleotide sequence ID" value="NZ_JAFBWU010000007.1"/>
</dbReference>
<evidence type="ECO:0000313" key="2">
    <source>
        <dbReference type="EMBL" id="MBM2417655.1"/>
    </source>
</evidence>
<evidence type="ECO:0000313" key="1">
    <source>
        <dbReference type="EMBL" id="MBM2412987.1"/>
    </source>
</evidence>
<comment type="caution">
    <text evidence="1">The sequence shown here is derived from an EMBL/GenBank/DDBJ whole genome shotgun (WGS) entry which is preliminary data.</text>
</comment>
<dbReference type="Proteomes" id="UP000755667">
    <property type="component" value="Unassembled WGS sequence"/>
</dbReference>
<protein>
    <recommendedName>
        <fullName evidence="5">DUF4325 domain-containing protein</fullName>
    </recommendedName>
</protein>
<dbReference type="EMBL" id="JAFBXE010000007">
    <property type="protein sequence ID" value="MBM2412987.1"/>
    <property type="molecule type" value="Genomic_DNA"/>
</dbReference>
<evidence type="ECO:0000313" key="4">
    <source>
        <dbReference type="Proteomes" id="UP000809440"/>
    </source>
</evidence>